<dbReference type="GeneID" id="95797475"/>
<accession>A0A7W7DRU9</accession>
<proteinExistence type="predicted"/>
<keyword evidence="2" id="KW-1185">Reference proteome</keyword>
<gene>
    <name evidence="1" type="ORF">BJ965_005509</name>
</gene>
<dbReference type="RefSeq" id="WP_184912033.1">
    <property type="nucleotide sequence ID" value="NZ_JACHMS010000001.1"/>
</dbReference>
<evidence type="ECO:0000313" key="1">
    <source>
        <dbReference type="EMBL" id="MBB4715627.1"/>
    </source>
</evidence>
<organism evidence="1 2">
    <name type="scientific">Streptomyces luteogriseus</name>
    <dbReference type="NCBI Taxonomy" id="68233"/>
    <lineage>
        <taxon>Bacteria</taxon>
        <taxon>Bacillati</taxon>
        <taxon>Actinomycetota</taxon>
        <taxon>Actinomycetes</taxon>
        <taxon>Kitasatosporales</taxon>
        <taxon>Streptomycetaceae</taxon>
        <taxon>Streptomyces</taxon>
    </lineage>
</organism>
<protein>
    <submittedName>
        <fullName evidence="1">Uncharacterized protein</fullName>
    </submittedName>
</protein>
<sequence length="55" mass="6292">MISVNTSRKIHKPEYSQTEWAVRESMSGSDVALMVWAKPERAGPVQVACWDRWGE</sequence>
<dbReference type="Proteomes" id="UP000565089">
    <property type="component" value="Unassembled WGS sequence"/>
</dbReference>
<reference evidence="1 2" key="1">
    <citation type="submission" date="2020-08" db="EMBL/GenBank/DDBJ databases">
        <title>Sequencing the genomes of 1000 actinobacteria strains.</title>
        <authorList>
            <person name="Klenk H.-P."/>
        </authorList>
    </citation>
    <scope>NUCLEOTIDE SEQUENCE [LARGE SCALE GENOMIC DNA]</scope>
    <source>
        <strain evidence="1 2">DSM 40483</strain>
    </source>
</reference>
<evidence type="ECO:0000313" key="2">
    <source>
        <dbReference type="Proteomes" id="UP000565089"/>
    </source>
</evidence>
<name>A0A7W7DRU9_9ACTN</name>
<dbReference type="AlphaFoldDB" id="A0A7W7DRU9"/>
<comment type="caution">
    <text evidence="1">The sequence shown here is derived from an EMBL/GenBank/DDBJ whole genome shotgun (WGS) entry which is preliminary data.</text>
</comment>
<dbReference type="EMBL" id="JACHMS010000001">
    <property type="protein sequence ID" value="MBB4715627.1"/>
    <property type="molecule type" value="Genomic_DNA"/>
</dbReference>